<evidence type="ECO:0000313" key="2">
    <source>
        <dbReference type="Proteomes" id="UP000007076"/>
    </source>
</evidence>
<reference evidence="1 2" key="1">
    <citation type="journal article" date="2010" name="DNA Res.">
        <title>Genome sequence of Kitasatospora setae NBRC 14216T: an evolutionary snapshot of the family Streptomycetaceae.</title>
        <authorList>
            <person name="Ichikawa N."/>
            <person name="Oguchi A."/>
            <person name="Ikeda H."/>
            <person name="Ishikawa J."/>
            <person name="Kitani S."/>
            <person name="Watanabe Y."/>
            <person name="Nakamura S."/>
            <person name="Katano Y."/>
            <person name="Kishi E."/>
            <person name="Sasagawa M."/>
            <person name="Ankai A."/>
            <person name="Fukui S."/>
            <person name="Hashimoto Y."/>
            <person name="Kamata S."/>
            <person name="Otoguro M."/>
            <person name="Tanikawa S."/>
            <person name="Nihira T."/>
            <person name="Horinouchi S."/>
            <person name="Ohnishi Y."/>
            <person name="Hayakawa M."/>
            <person name="Kuzuyama T."/>
            <person name="Arisawa A."/>
            <person name="Nomoto F."/>
            <person name="Miura H."/>
            <person name="Takahashi Y."/>
            <person name="Fujita N."/>
        </authorList>
    </citation>
    <scope>NUCLEOTIDE SEQUENCE [LARGE SCALE GENOMIC DNA]</scope>
    <source>
        <strain evidence="2">ATCC 33774 / DSM 43861 / JCM 3304 / KCC A-0304 / NBRC 14216 / KM-6054</strain>
    </source>
</reference>
<dbReference type="eggNOG" id="ENOG502ZUZX">
    <property type="taxonomic scope" value="Bacteria"/>
</dbReference>
<proteinExistence type="predicted"/>
<dbReference type="Proteomes" id="UP000007076">
    <property type="component" value="Chromosome"/>
</dbReference>
<name>E4N236_KITSK</name>
<evidence type="ECO:0000313" key="1">
    <source>
        <dbReference type="EMBL" id="BAJ32220.1"/>
    </source>
</evidence>
<dbReference type="KEGG" id="ksk:KSE_64610"/>
<dbReference type="PATRIC" id="fig|452652.3.peg.6484"/>
<organism evidence="1 2">
    <name type="scientific">Kitasatospora setae (strain ATCC 33774 / DSM 43861 / JCM 3304 / KCC A-0304 / NBRC 14216 / KM-6054)</name>
    <name type="common">Streptomyces setae</name>
    <dbReference type="NCBI Taxonomy" id="452652"/>
    <lineage>
        <taxon>Bacteria</taxon>
        <taxon>Bacillati</taxon>
        <taxon>Actinomycetota</taxon>
        <taxon>Actinomycetes</taxon>
        <taxon>Kitasatosporales</taxon>
        <taxon>Streptomycetaceae</taxon>
        <taxon>Kitasatospora</taxon>
    </lineage>
</organism>
<dbReference type="AlphaFoldDB" id="E4N236"/>
<dbReference type="EMBL" id="AP010968">
    <property type="protein sequence ID" value="BAJ32220.1"/>
    <property type="molecule type" value="Genomic_DNA"/>
</dbReference>
<keyword evidence="2" id="KW-1185">Reference proteome</keyword>
<accession>E4N236</accession>
<protein>
    <submittedName>
        <fullName evidence="1">Uncharacterized protein</fullName>
    </submittedName>
</protein>
<dbReference type="HOGENOM" id="CLU_956221_0_0_11"/>
<sequence length="300" mass="32721">MALRPYALLPAQYDHRRLLATTVDAWGRALWLIGPEAAPDPGRYERFAARPRRHPYDALLVSVDGAGGAVREQHLYGLGLRVSRLEALPGGRLLLLGPGAPGQPDAQVHGRGGRRRHGFEPGRCVEFAMADRRHHLWFAYGDEGVYGDPLSSDGLVLRDGGGNHRWGYSPPPGVQHIDTVYALNVEDGTAWACSYPAFPLLEARTDGRTTLRRSPVRAPRGLAVHGDEAVLLGGGSRGAAARADRLHRLRLTADEAVPVEEARLTFPNGAPLTRYAKPVGRGGRLYLHGPTARQWFVLEV</sequence>
<gene>
    <name evidence="1" type="ordered locus">KSE_64610</name>
</gene>